<dbReference type="Gene3D" id="1.10.10.10">
    <property type="entry name" value="Winged helix-like DNA-binding domain superfamily/Winged helix DNA-binding domain"/>
    <property type="match status" value="1"/>
</dbReference>
<dbReference type="PANTHER" id="PTHR23131">
    <property type="entry name" value="ENDORIBONUCLEASE LACTB2"/>
    <property type="match status" value="1"/>
</dbReference>
<evidence type="ECO:0000259" key="1">
    <source>
        <dbReference type="SMART" id="SM00849"/>
    </source>
</evidence>
<gene>
    <name evidence="2" type="ORF">FLO80_17160</name>
</gene>
<evidence type="ECO:0000313" key="3">
    <source>
        <dbReference type="Proteomes" id="UP000325291"/>
    </source>
</evidence>
<proteinExistence type="predicted"/>
<dbReference type="InterPro" id="IPR036388">
    <property type="entry name" value="WH-like_DNA-bd_sf"/>
</dbReference>
<dbReference type="SMART" id="SM00849">
    <property type="entry name" value="Lactamase_B"/>
    <property type="match status" value="1"/>
</dbReference>
<sequence length="357" mass="40034">MDGGAGHMTYPWEAPPEEGEAIEVAPGVLWLRLPLPMALDHVNIYALDEGDHWTIIDTGMKTGRTEAVWERLLDGPLAGKPVGRVLLTHHHPDHVGMAGWFVARGAELWTSRTAYLMARMLILDVEERPTTQAEAFWRGAGMDAAHLDKRMSERPFNFSDICHDLPVGYTRVQEGEVIRIGGRDWDVHMGNGHAPEHITLWSRDDNLVIAGDQIISSISPNIGVYPTEPEAEPLGEWMEACERLARYARPDQLVLSGHKLPFTGLPLRLRQLLDNHHGALARLEAHLDRPRVASDCFAPLFKRRIDDGIYGMALVETVAHLNHLLKEGRVTRTRRADGAWLWQQGRNDNAGRDQDIG</sequence>
<accession>A0A5A9Z4L6</accession>
<keyword evidence="2" id="KW-0378">Hydrolase</keyword>
<evidence type="ECO:0000313" key="2">
    <source>
        <dbReference type="EMBL" id="KAA0912133.1"/>
    </source>
</evidence>
<dbReference type="InterPro" id="IPR001279">
    <property type="entry name" value="Metallo-B-lactamas"/>
</dbReference>
<reference evidence="2 3" key="1">
    <citation type="submission" date="2019-07" db="EMBL/GenBank/DDBJ databases">
        <title>Aquicoccus porphyridii gen. nov., sp. nov., isolated from a small marine red alga, Porphyridium marinum.</title>
        <authorList>
            <person name="Liu L."/>
        </authorList>
    </citation>
    <scope>NUCLEOTIDE SEQUENCE [LARGE SCALE GENOMIC DNA]</scope>
    <source>
        <strain evidence="2 3">L1 8-17</strain>
    </source>
</reference>
<dbReference type="SUPFAM" id="SSF56281">
    <property type="entry name" value="Metallo-hydrolase/oxidoreductase"/>
    <property type="match status" value="1"/>
</dbReference>
<dbReference type="AlphaFoldDB" id="A0A5A9Z4L6"/>
<protein>
    <submittedName>
        <fullName evidence="2">MBL fold metallo-hydrolase</fullName>
    </submittedName>
</protein>
<dbReference type="Pfam" id="PF00753">
    <property type="entry name" value="Lactamase_B"/>
    <property type="match status" value="1"/>
</dbReference>
<dbReference type="Proteomes" id="UP000325291">
    <property type="component" value="Unassembled WGS sequence"/>
</dbReference>
<keyword evidence="3" id="KW-1185">Reference proteome</keyword>
<feature type="domain" description="Metallo-beta-lactamase" evidence="1">
    <location>
        <begin position="41"/>
        <end position="258"/>
    </location>
</feature>
<dbReference type="InterPro" id="IPR048933">
    <property type="entry name" value="B_lactamase-like_C"/>
</dbReference>
<dbReference type="InterPro" id="IPR036866">
    <property type="entry name" value="RibonucZ/Hydroxyglut_hydro"/>
</dbReference>
<comment type="caution">
    <text evidence="2">The sequence shown here is derived from an EMBL/GenBank/DDBJ whole genome shotgun (WGS) entry which is preliminary data.</text>
</comment>
<dbReference type="Pfam" id="PF21221">
    <property type="entry name" value="B_lactamase-like_C"/>
    <property type="match status" value="1"/>
</dbReference>
<organism evidence="2 3">
    <name type="scientific">Aquicoccus porphyridii</name>
    <dbReference type="NCBI Taxonomy" id="1852029"/>
    <lineage>
        <taxon>Bacteria</taxon>
        <taxon>Pseudomonadati</taxon>
        <taxon>Pseudomonadota</taxon>
        <taxon>Alphaproteobacteria</taxon>
        <taxon>Rhodobacterales</taxon>
        <taxon>Paracoccaceae</taxon>
        <taxon>Aquicoccus</taxon>
    </lineage>
</organism>
<dbReference type="InterPro" id="IPR050662">
    <property type="entry name" value="Sec-metab_biosynth-thioest"/>
</dbReference>
<dbReference type="GO" id="GO:0016787">
    <property type="term" value="F:hydrolase activity"/>
    <property type="evidence" value="ECO:0007669"/>
    <property type="project" value="UniProtKB-KW"/>
</dbReference>
<dbReference type="Gene3D" id="3.60.15.10">
    <property type="entry name" value="Ribonuclease Z/Hydroxyacylglutathione hydrolase-like"/>
    <property type="match status" value="1"/>
</dbReference>
<name>A0A5A9Z4L6_9RHOB</name>
<dbReference type="PANTHER" id="PTHR23131:SF4">
    <property type="entry name" value="METALLO-BETA-LACTAMASE SUPERFAMILY POTEIN"/>
    <property type="match status" value="1"/>
</dbReference>
<dbReference type="EMBL" id="VINQ01000016">
    <property type="protein sequence ID" value="KAA0912133.1"/>
    <property type="molecule type" value="Genomic_DNA"/>
</dbReference>